<dbReference type="FunFam" id="3.20.20.140:FF:000019">
    <property type="entry name" value="Cytosine deaminase"/>
    <property type="match status" value="1"/>
</dbReference>
<evidence type="ECO:0000259" key="3">
    <source>
        <dbReference type="Pfam" id="PF07969"/>
    </source>
</evidence>
<evidence type="ECO:0000313" key="5">
    <source>
        <dbReference type="Proteomes" id="UP000199205"/>
    </source>
</evidence>
<evidence type="ECO:0000256" key="1">
    <source>
        <dbReference type="ARBA" id="ARBA00022723"/>
    </source>
</evidence>
<dbReference type="NCBIfam" id="NF005759">
    <property type="entry name" value="PRK07583.1"/>
    <property type="match status" value="1"/>
</dbReference>
<feature type="domain" description="Amidohydrolase 3" evidence="3">
    <location>
        <begin position="206"/>
        <end position="411"/>
    </location>
</feature>
<dbReference type="Pfam" id="PF07969">
    <property type="entry name" value="Amidohydro_3"/>
    <property type="match status" value="1"/>
</dbReference>
<dbReference type="InterPro" id="IPR032466">
    <property type="entry name" value="Metal_Hydrolase"/>
</dbReference>
<accession>A0A1C3XHH5</accession>
<dbReference type="SUPFAM" id="SSF51338">
    <property type="entry name" value="Composite domain of metallo-dependent hydrolases"/>
    <property type="match status" value="1"/>
</dbReference>
<dbReference type="OrthoDB" id="9815027at2"/>
<dbReference type="InterPro" id="IPR011059">
    <property type="entry name" value="Metal-dep_hydrolase_composite"/>
</dbReference>
<name>A0A1C3XHH5_9HYPH</name>
<dbReference type="PANTHER" id="PTHR32027:SF0">
    <property type="entry name" value="CYTOSINE DEAMINASE"/>
    <property type="match status" value="1"/>
</dbReference>
<evidence type="ECO:0000256" key="2">
    <source>
        <dbReference type="ARBA" id="ARBA00022801"/>
    </source>
</evidence>
<keyword evidence="2" id="KW-0378">Hydrolase</keyword>
<dbReference type="InterPro" id="IPR052349">
    <property type="entry name" value="Metallo-hydrolase_Enzymes"/>
</dbReference>
<dbReference type="Gene3D" id="3.20.20.140">
    <property type="entry name" value="Metal-dependent hydrolases"/>
    <property type="match status" value="1"/>
</dbReference>
<dbReference type="SUPFAM" id="SSF51556">
    <property type="entry name" value="Metallo-dependent hydrolases"/>
    <property type="match status" value="1"/>
</dbReference>
<keyword evidence="1" id="KW-0479">Metal-binding</keyword>
<dbReference type="GO" id="GO:0006209">
    <property type="term" value="P:cytosine catabolic process"/>
    <property type="evidence" value="ECO:0007669"/>
    <property type="project" value="TreeGrafter"/>
</dbReference>
<sequence>MLFDRADFPRSEAFVLANARVPRCVLDAHLRFSGEDLIKVDIVVAGSSIAAITPAGIVQHGLYGADIDSGIVLPCFTDMHTHLDKGHICSRTSNLDGTFSGALEAVRRDRPFWSIEDVMMRMEFALRCAFAHGTHLLRTHLDCRPASYHAVLSAFSEVRNRWRDRISLQAVAMFPLDLVDDERFFGEILRLAKHHGIHLGCVTEPGPALETRFKTLIKAASKGGHDLDLHVDETNDPTTNTLATVASLAKETAFEGRIIAGHCCSLALQDADTALRTIGEVAAAKIAIVSLPMCNLYLQDRVRGRTPRWRGVTLLQELAAAGVDTAVASDNTRDPFFAYGDLDPLEVLREAIRIMHLDHPLDDVARLLTSTPAGICRARSMGKLAVGGGADMVVFGGRNWSEVLARPQSDRFVVRNGCLLDAKLPDYRELDIIG</sequence>
<dbReference type="RefSeq" id="WP_037197858.1">
    <property type="nucleotide sequence ID" value="NZ_FMAF01000042.1"/>
</dbReference>
<dbReference type="Proteomes" id="UP000199205">
    <property type="component" value="Unassembled WGS sequence"/>
</dbReference>
<gene>
    <name evidence="4" type="ORF">GA0061101_14229</name>
</gene>
<organism evidence="4 5">
    <name type="scientific">Rhizobium lusitanum</name>
    <dbReference type="NCBI Taxonomy" id="293958"/>
    <lineage>
        <taxon>Bacteria</taxon>
        <taxon>Pseudomonadati</taxon>
        <taxon>Pseudomonadota</taxon>
        <taxon>Alphaproteobacteria</taxon>
        <taxon>Hyphomicrobiales</taxon>
        <taxon>Rhizobiaceae</taxon>
        <taxon>Rhizobium/Agrobacterium group</taxon>
        <taxon>Rhizobium</taxon>
    </lineage>
</organism>
<dbReference type="Gene3D" id="2.30.40.10">
    <property type="entry name" value="Urease, subunit C, domain 1"/>
    <property type="match status" value="1"/>
</dbReference>
<dbReference type="GO" id="GO:0035888">
    <property type="term" value="F:isoguanine deaminase activity"/>
    <property type="evidence" value="ECO:0007669"/>
    <property type="project" value="TreeGrafter"/>
</dbReference>
<proteinExistence type="predicted"/>
<protein>
    <submittedName>
        <fullName evidence="4">Cytosine deaminase</fullName>
    </submittedName>
</protein>
<dbReference type="EMBL" id="FMAF01000042">
    <property type="protein sequence ID" value="SCB51737.1"/>
    <property type="molecule type" value="Genomic_DNA"/>
</dbReference>
<reference evidence="4 5" key="1">
    <citation type="submission" date="2016-08" db="EMBL/GenBank/DDBJ databases">
        <authorList>
            <person name="Seilhamer J.J."/>
        </authorList>
    </citation>
    <scope>NUCLEOTIDE SEQUENCE [LARGE SCALE GENOMIC DNA]</scope>
    <source>
        <strain evidence="4 5">P1-7</strain>
    </source>
</reference>
<evidence type="ECO:0000313" key="4">
    <source>
        <dbReference type="EMBL" id="SCB51737.1"/>
    </source>
</evidence>
<dbReference type="PANTHER" id="PTHR32027">
    <property type="entry name" value="CYTOSINE DEAMINASE"/>
    <property type="match status" value="1"/>
</dbReference>
<dbReference type="AlphaFoldDB" id="A0A1C3XHH5"/>
<dbReference type="GO" id="GO:0004131">
    <property type="term" value="F:cytosine deaminase activity"/>
    <property type="evidence" value="ECO:0007669"/>
    <property type="project" value="TreeGrafter"/>
</dbReference>
<dbReference type="InterPro" id="IPR013108">
    <property type="entry name" value="Amidohydro_3"/>
</dbReference>
<dbReference type="GO" id="GO:0046872">
    <property type="term" value="F:metal ion binding"/>
    <property type="evidence" value="ECO:0007669"/>
    <property type="project" value="UniProtKB-KW"/>
</dbReference>